<evidence type="ECO:0000313" key="3">
    <source>
        <dbReference type="EMBL" id="KZT73781.1"/>
    </source>
</evidence>
<feature type="region of interest" description="Disordered" evidence="1">
    <location>
        <begin position="74"/>
        <end position="103"/>
    </location>
</feature>
<evidence type="ECO:0000256" key="1">
    <source>
        <dbReference type="SAM" id="MobiDB-lite"/>
    </source>
</evidence>
<keyword evidence="4" id="KW-1185">Reference proteome</keyword>
<feature type="signal peptide" evidence="2">
    <location>
        <begin position="1"/>
        <end position="24"/>
    </location>
</feature>
<evidence type="ECO:0000313" key="4">
    <source>
        <dbReference type="Proteomes" id="UP000076727"/>
    </source>
</evidence>
<feature type="chain" id="PRO_5007867199" description="Secreted protein" evidence="2">
    <location>
        <begin position="25"/>
        <end position="131"/>
    </location>
</feature>
<feature type="compositionally biased region" description="Basic residues" evidence="1">
    <location>
        <begin position="74"/>
        <end position="92"/>
    </location>
</feature>
<accession>A0A165TQ95</accession>
<evidence type="ECO:0000256" key="2">
    <source>
        <dbReference type="SAM" id="SignalP"/>
    </source>
</evidence>
<proteinExistence type="predicted"/>
<keyword evidence="2" id="KW-0732">Signal</keyword>
<name>A0A165TQ95_9APHY</name>
<dbReference type="EMBL" id="KV429035">
    <property type="protein sequence ID" value="KZT73781.1"/>
    <property type="molecule type" value="Genomic_DNA"/>
</dbReference>
<dbReference type="Proteomes" id="UP000076727">
    <property type="component" value="Unassembled WGS sequence"/>
</dbReference>
<protein>
    <recommendedName>
        <fullName evidence="5">Secreted protein</fullName>
    </recommendedName>
</protein>
<dbReference type="AlphaFoldDB" id="A0A165TQ95"/>
<evidence type="ECO:0008006" key="5">
    <source>
        <dbReference type="Google" id="ProtNLM"/>
    </source>
</evidence>
<reference evidence="3 4" key="1">
    <citation type="journal article" date="2016" name="Mol. Biol. Evol.">
        <title>Comparative Genomics of Early-Diverging Mushroom-Forming Fungi Provides Insights into the Origins of Lignocellulose Decay Capabilities.</title>
        <authorList>
            <person name="Nagy L.G."/>
            <person name="Riley R."/>
            <person name="Tritt A."/>
            <person name="Adam C."/>
            <person name="Daum C."/>
            <person name="Floudas D."/>
            <person name="Sun H."/>
            <person name="Yadav J.S."/>
            <person name="Pangilinan J."/>
            <person name="Larsson K.H."/>
            <person name="Matsuura K."/>
            <person name="Barry K."/>
            <person name="Labutti K."/>
            <person name="Kuo R."/>
            <person name="Ohm R.A."/>
            <person name="Bhattacharya S.S."/>
            <person name="Shirouzu T."/>
            <person name="Yoshinaga Y."/>
            <person name="Martin F.M."/>
            <person name="Grigoriev I.V."/>
            <person name="Hibbett D.S."/>
        </authorList>
    </citation>
    <scope>NUCLEOTIDE SEQUENCE [LARGE SCALE GENOMIC DNA]</scope>
    <source>
        <strain evidence="3 4">L-15889</strain>
    </source>
</reference>
<organism evidence="3 4">
    <name type="scientific">Daedalea quercina L-15889</name>
    <dbReference type="NCBI Taxonomy" id="1314783"/>
    <lineage>
        <taxon>Eukaryota</taxon>
        <taxon>Fungi</taxon>
        <taxon>Dikarya</taxon>
        <taxon>Basidiomycota</taxon>
        <taxon>Agaricomycotina</taxon>
        <taxon>Agaricomycetes</taxon>
        <taxon>Polyporales</taxon>
        <taxon>Fomitopsis</taxon>
    </lineage>
</organism>
<gene>
    <name evidence="3" type="ORF">DAEQUDRAFT_754221</name>
</gene>
<sequence>MSVFFFSFVFACAVCLFVSSIIHAGSRGRGKTSWACGCHSRVKRRKRGRVNWWFPSNAAREVASRCEGARVKCRKRGLHQRRPPSTAARRKSQSPEAGAASTEAIIKRHKEGCFNEAMVKRRNLAASNGDG</sequence>